<comment type="caution">
    <text evidence="1">The sequence shown here is derived from an EMBL/GenBank/DDBJ whole genome shotgun (WGS) entry which is preliminary data.</text>
</comment>
<name>A0A8X7XQ14_POPTO</name>
<evidence type="ECO:0000313" key="2">
    <source>
        <dbReference type="Proteomes" id="UP000886885"/>
    </source>
</evidence>
<dbReference type="AlphaFoldDB" id="A0A8X7XQ14"/>
<gene>
    <name evidence="1" type="ORF">POTOM_057842</name>
</gene>
<proteinExistence type="predicted"/>
<organism evidence="1 2">
    <name type="scientific">Populus tomentosa</name>
    <name type="common">Chinese white poplar</name>
    <dbReference type="NCBI Taxonomy" id="118781"/>
    <lineage>
        <taxon>Eukaryota</taxon>
        <taxon>Viridiplantae</taxon>
        <taxon>Streptophyta</taxon>
        <taxon>Embryophyta</taxon>
        <taxon>Tracheophyta</taxon>
        <taxon>Spermatophyta</taxon>
        <taxon>Magnoliopsida</taxon>
        <taxon>eudicotyledons</taxon>
        <taxon>Gunneridae</taxon>
        <taxon>Pentapetalae</taxon>
        <taxon>rosids</taxon>
        <taxon>fabids</taxon>
        <taxon>Malpighiales</taxon>
        <taxon>Salicaceae</taxon>
        <taxon>Saliceae</taxon>
        <taxon>Populus</taxon>
    </lineage>
</organism>
<evidence type="ECO:0000313" key="1">
    <source>
        <dbReference type="EMBL" id="KAG6738233.1"/>
    </source>
</evidence>
<dbReference type="Proteomes" id="UP000886885">
    <property type="component" value="Chromosome 19A"/>
</dbReference>
<accession>A0A8X7XQ14</accession>
<protein>
    <submittedName>
        <fullName evidence="1">Uncharacterized protein</fullName>
    </submittedName>
</protein>
<dbReference type="EMBL" id="JAAWWB010000037">
    <property type="protein sequence ID" value="KAG6738233.1"/>
    <property type="molecule type" value="Genomic_DNA"/>
</dbReference>
<sequence length="95" mass="10075">MSFCHSKSRFVKALLDGEAGDGGEDFKGVALDPVVGAGGGRKRSPVDGNFSRICIWELDGEAGDITCDIVDNVEASMFYRDGNDDNGGRCEGNVQ</sequence>
<reference evidence="1" key="1">
    <citation type="journal article" date="2020" name="bioRxiv">
        <title>Hybrid origin of Populus tomentosa Carr. identified through genome sequencing and phylogenomic analysis.</title>
        <authorList>
            <person name="An X."/>
            <person name="Gao K."/>
            <person name="Chen Z."/>
            <person name="Li J."/>
            <person name="Yang X."/>
            <person name="Yang X."/>
            <person name="Zhou J."/>
            <person name="Guo T."/>
            <person name="Zhao T."/>
            <person name="Huang S."/>
            <person name="Miao D."/>
            <person name="Khan W.U."/>
            <person name="Rao P."/>
            <person name="Ye M."/>
            <person name="Lei B."/>
            <person name="Liao W."/>
            <person name="Wang J."/>
            <person name="Ji L."/>
            <person name="Li Y."/>
            <person name="Guo B."/>
            <person name="Mustafa N.S."/>
            <person name="Li S."/>
            <person name="Yun Q."/>
            <person name="Keller S.R."/>
            <person name="Mao J."/>
            <person name="Zhang R."/>
            <person name="Strauss S.H."/>
        </authorList>
    </citation>
    <scope>NUCLEOTIDE SEQUENCE</scope>
    <source>
        <strain evidence="1">GM15</strain>
        <tissue evidence="1">Leaf</tissue>
    </source>
</reference>
<dbReference type="OrthoDB" id="1710911at2759"/>
<keyword evidence="2" id="KW-1185">Reference proteome</keyword>